<evidence type="ECO:0000256" key="2">
    <source>
        <dbReference type="ARBA" id="ARBA00023125"/>
    </source>
</evidence>
<dbReference type="EMBL" id="JAOYOD010000001">
    <property type="protein sequence ID" value="MCV9385833.1"/>
    <property type="molecule type" value="Genomic_DNA"/>
</dbReference>
<dbReference type="RefSeq" id="WP_264136616.1">
    <property type="nucleotide sequence ID" value="NZ_JAOYOD010000001.1"/>
</dbReference>
<dbReference type="InterPro" id="IPR000792">
    <property type="entry name" value="Tscrpt_reg_LuxR_C"/>
</dbReference>
<sequence length="205" mass="23596">MPLTQTVIIADTNYLSLQGLQLIVSEQPDLELVESLGQLDQVNQFEQNDHNIYIVNISRDTDMLCRKALEWNRKSKVLVISDTRNEFHIQQLWKNGINSIVTNHCSEDEISQAIRHLANDEKFYCNTILDLLTDSKNKTTIEELTNRELEVLDLIVKGKSSKDISEELFLSHHTVNSHRKNILKKLNLKSPAELIIYALDHGFSQ</sequence>
<dbReference type="Pfam" id="PF00196">
    <property type="entry name" value="GerE"/>
    <property type="match status" value="1"/>
</dbReference>
<comment type="caution">
    <text evidence="5">The sequence shown here is derived from an EMBL/GenBank/DDBJ whole genome shotgun (WGS) entry which is preliminary data.</text>
</comment>
<dbReference type="CDD" id="cd06170">
    <property type="entry name" value="LuxR_C_like"/>
    <property type="match status" value="1"/>
</dbReference>
<evidence type="ECO:0000256" key="1">
    <source>
        <dbReference type="ARBA" id="ARBA00023015"/>
    </source>
</evidence>
<dbReference type="PANTHER" id="PTHR44688:SF16">
    <property type="entry name" value="DNA-BINDING TRANSCRIPTIONAL ACTIVATOR DEVR_DOSR"/>
    <property type="match status" value="1"/>
</dbReference>
<keyword evidence="6" id="KW-1185">Reference proteome</keyword>
<feature type="domain" description="HTH luxR-type" evidence="4">
    <location>
        <begin position="137"/>
        <end position="202"/>
    </location>
</feature>
<dbReference type="InterPro" id="IPR016032">
    <property type="entry name" value="Sig_transdc_resp-reg_C-effctor"/>
</dbReference>
<proteinExistence type="predicted"/>
<dbReference type="PROSITE" id="PS00622">
    <property type="entry name" value="HTH_LUXR_1"/>
    <property type="match status" value="1"/>
</dbReference>
<dbReference type="SUPFAM" id="SSF46894">
    <property type="entry name" value="C-terminal effector domain of the bipartite response regulators"/>
    <property type="match status" value="1"/>
</dbReference>
<dbReference type="PANTHER" id="PTHR44688">
    <property type="entry name" value="DNA-BINDING TRANSCRIPTIONAL ACTIVATOR DEVR_DOSR"/>
    <property type="match status" value="1"/>
</dbReference>
<dbReference type="Proteomes" id="UP001300692">
    <property type="component" value="Unassembled WGS sequence"/>
</dbReference>
<dbReference type="Gene3D" id="3.40.50.2300">
    <property type="match status" value="1"/>
</dbReference>
<gene>
    <name evidence="5" type="ORF">N7U62_04125</name>
</gene>
<dbReference type="SUPFAM" id="SSF52172">
    <property type="entry name" value="CheY-like"/>
    <property type="match status" value="1"/>
</dbReference>
<dbReference type="InterPro" id="IPR011006">
    <property type="entry name" value="CheY-like_superfamily"/>
</dbReference>
<evidence type="ECO:0000313" key="6">
    <source>
        <dbReference type="Proteomes" id="UP001300692"/>
    </source>
</evidence>
<keyword evidence="2" id="KW-0238">DNA-binding</keyword>
<name>A0ABT3CQ40_9BACT</name>
<dbReference type="PRINTS" id="PR00038">
    <property type="entry name" value="HTHLUXR"/>
</dbReference>
<protein>
    <submittedName>
        <fullName evidence="5">Response regulator transcription factor</fullName>
    </submittedName>
</protein>
<keyword evidence="1" id="KW-0805">Transcription regulation</keyword>
<evidence type="ECO:0000313" key="5">
    <source>
        <dbReference type="EMBL" id="MCV9385833.1"/>
    </source>
</evidence>
<dbReference type="PROSITE" id="PS50043">
    <property type="entry name" value="HTH_LUXR_2"/>
    <property type="match status" value="1"/>
</dbReference>
<evidence type="ECO:0000259" key="4">
    <source>
        <dbReference type="PROSITE" id="PS50043"/>
    </source>
</evidence>
<dbReference type="SMART" id="SM00421">
    <property type="entry name" value="HTH_LUXR"/>
    <property type="match status" value="1"/>
</dbReference>
<keyword evidence="3" id="KW-0804">Transcription</keyword>
<organism evidence="5 6">
    <name type="scientific">Reichenbachiella ulvae</name>
    <dbReference type="NCBI Taxonomy" id="2980104"/>
    <lineage>
        <taxon>Bacteria</taxon>
        <taxon>Pseudomonadati</taxon>
        <taxon>Bacteroidota</taxon>
        <taxon>Cytophagia</taxon>
        <taxon>Cytophagales</taxon>
        <taxon>Reichenbachiellaceae</taxon>
        <taxon>Reichenbachiella</taxon>
    </lineage>
</organism>
<accession>A0ABT3CQ40</accession>
<reference evidence="5 6" key="1">
    <citation type="submission" date="2022-10" db="EMBL/GenBank/DDBJ databases">
        <title>Comparative genomics and taxonomic characterization of three novel marine species of genus Reichenbachiella exhibiting antioxidant and polysaccharide degradation activities.</title>
        <authorList>
            <person name="Muhammad N."/>
            <person name="Lee Y.-J."/>
            <person name="Ko J."/>
            <person name="Kim S.-G."/>
        </authorList>
    </citation>
    <scope>NUCLEOTIDE SEQUENCE [LARGE SCALE GENOMIC DNA]</scope>
    <source>
        <strain evidence="5 6">ABR2-5</strain>
    </source>
</reference>
<evidence type="ECO:0000256" key="3">
    <source>
        <dbReference type="ARBA" id="ARBA00023163"/>
    </source>
</evidence>